<dbReference type="SUPFAM" id="SSF159659">
    <property type="entry name" value="Cgl1923-like"/>
    <property type="match status" value="1"/>
</dbReference>
<keyword evidence="3" id="KW-1185">Reference proteome</keyword>
<dbReference type="InterPro" id="IPR019151">
    <property type="entry name" value="Proteasome_assmbl_chaperone_2"/>
</dbReference>
<proteinExistence type="predicted"/>
<name>C0XSK8_CORLD</name>
<organism evidence="2 3">
    <name type="scientific">Corynebacterium lipophiloflavum (strain ATCC 700352 / DSM 44291 / CCUG 37336 / JCM 10383 / DMMZ 1944)</name>
    <dbReference type="NCBI Taxonomy" id="525263"/>
    <lineage>
        <taxon>Bacteria</taxon>
        <taxon>Bacillati</taxon>
        <taxon>Actinomycetota</taxon>
        <taxon>Actinomycetes</taxon>
        <taxon>Mycobacteriales</taxon>
        <taxon>Corynebacteriaceae</taxon>
        <taxon>Corynebacterium</taxon>
    </lineage>
</organism>
<evidence type="ECO:0000313" key="2">
    <source>
        <dbReference type="EMBL" id="EEI16775.1"/>
    </source>
</evidence>
<dbReference type="Gene3D" id="3.40.50.10900">
    <property type="entry name" value="PAC-like subunit"/>
    <property type="match status" value="1"/>
</dbReference>
<protein>
    <recommendedName>
        <fullName evidence="4">PAC2 family protein</fullName>
    </recommendedName>
</protein>
<evidence type="ECO:0000313" key="3">
    <source>
        <dbReference type="Proteomes" id="UP000006196"/>
    </source>
</evidence>
<feature type="region of interest" description="Disordered" evidence="1">
    <location>
        <begin position="345"/>
        <end position="384"/>
    </location>
</feature>
<dbReference type="AlphaFoldDB" id="C0XSK8"/>
<dbReference type="Proteomes" id="UP000006196">
    <property type="component" value="Unassembled WGS sequence"/>
</dbReference>
<comment type="caution">
    <text evidence="2">The sequence shown here is derived from an EMBL/GenBank/DDBJ whole genome shotgun (WGS) entry which is preliminary data.</text>
</comment>
<evidence type="ECO:0000256" key="1">
    <source>
        <dbReference type="SAM" id="MobiDB-lite"/>
    </source>
</evidence>
<dbReference type="Pfam" id="PF09754">
    <property type="entry name" value="PAC2"/>
    <property type="match status" value="1"/>
</dbReference>
<dbReference type="STRING" id="525263.HMPREF0298_1428"/>
<feature type="compositionally biased region" description="Acidic residues" evidence="1">
    <location>
        <begin position="375"/>
        <end position="384"/>
    </location>
</feature>
<accession>C0XSK8</accession>
<dbReference type="Gene3D" id="1.10.287.100">
    <property type="match status" value="1"/>
</dbReference>
<evidence type="ECO:0008006" key="4">
    <source>
        <dbReference type="Google" id="ProtNLM"/>
    </source>
</evidence>
<dbReference type="EMBL" id="ACHJ01000116">
    <property type="protein sequence ID" value="EEI16775.1"/>
    <property type="molecule type" value="Genomic_DNA"/>
</dbReference>
<feature type="compositionally biased region" description="Basic and acidic residues" evidence="1">
    <location>
        <begin position="364"/>
        <end position="374"/>
    </location>
</feature>
<reference evidence="2" key="1">
    <citation type="submission" date="2009-01" db="EMBL/GenBank/DDBJ databases">
        <authorList>
            <person name="Qin X."/>
            <person name="Bachman B."/>
            <person name="Battles P."/>
            <person name="Bell A."/>
            <person name="Bess C."/>
            <person name="Bickham C."/>
            <person name="Chaboub L."/>
            <person name="Chen D."/>
            <person name="Coyle M."/>
            <person name="Deiros D.R."/>
            <person name="Dinh H."/>
            <person name="Forbes L."/>
            <person name="Fowler G."/>
            <person name="Francisco L."/>
            <person name="Fu Q."/>
            <person name="Gubbala S."/>
            <person name="Hale W."/>
            <person name="Han Y."/>
            <person name="Hemphill L."/>
            <person name="Highlander S.K."/>
            <person name="Hirani K."/>
            <person name="Hogues M."/>
            <person name="Jackson L."/>
            <person name="Jakkamsetti A."/>
            <person name="Javaid M."/>
            <person name="Jiang H."/>
            <person name="Korchina V."/>
            <person name="Kovar C."/>
            <person name="Lara F."/>
            <person name="Lee S."/>
            <person name="Mata R."/>
            <person name="Mathew T."/>
            <person name="Moen C."/>
            <person name="Morales K."/>
            <person name="Munidasa M."/>
            <person name="Nazareth L."/>
            <person name="Ngo R."/>
            <person name="Nguyen L."/>
            <person name="Okwuonu G."/>
            <person name="Ongeri F."/>
            <person name="Patil S."/>
            <person name="Petrosino J."/>
            <person name="Pham C."/>
            <person name="Pham P."/>
            <person name="Pu L.-L."/>
            <person name="Puazo M."/>
            <person name="Raj R."/>
            <person name="Reid J."/>
            <person name="Rouhana J."/>
            <person name="Saada N."/>
            <person name="Shang Y."/>
            <person name="Simmons D."/>
            <person name="Thornton R."/>
            <person name="Warren J."/>
            <person name="Weissenberger G."/>
            <person name="Zhang J."/>
            <person name="Zhang L."/>
            <person name="Zhou C."/>
            <person name="Zhu D."/>
            <person name="Muzny D."/>
            <person name="Worley K."/>
            <person name="Gibbs R."/>
        </authorList>
    </citation>
    <scope>NUCLEOTIDE SEQUENCE [LARGE SCALE GENOMIC DNA]</scope>
    <source>
        <strain evidence="2">DSM 44291</strain>
    </source>
</reference>
<dbReference type="HOGENOM" id="CLU_055821_0_1_11"/>
<dbReference type="eggNOG" id="COG1938">
    <property type="taxonomic scope" value="Bacteria"/>
</dbReference>
<sequence length="384" mass="42372">MDGREMAQGCKGAQMTDHERHMYELEYPAPAVGDGPSGPTLIIAMQGYADAGHAVEGAADHLKAAFESRTVATFNNDELIDYRSRRPIVTMAHSEITSMEDLQLDMRVLRDTEGQSFLLLSGPEPDLRWEAFSEAVADLVDRFNVDKTICLYAAPMGAPHTRPLVVSAHGNDRELVGTMFTFDGMVTVPGSAAIMIERVLHGRGRKVAGYTAHVPHYVSASPYPSATYQLLQSVSDASKLQFPLRSLEHDMQRVSRQLAEQTASSQEISQVVAALEQHYDSEMQEYRDSHPNAMMPGEAQMPSGEEIGEAFENFLSAIDDRDNDSFGERALPFGENVDSRLADHYNTYLGEASDTERDDDADTDERGLDDKDSTGDVEDPDDDQ</sequence>
<gene>
    <name evidence="2" type="ORF">HMPREF0298_1428</name>
</gene>
<dbReference type="InterPro" id="IPR038389">
    <property type="entry name" value="PSMG2_sf"/>
</dbReference>